<dbReference type="EMBL" id="CAADFI010000319">
    <property type="protein sequence ID" value="VFK02983.1"/>
    <property type="molecule type" value="Genomic_DNA"/>
</dbReference>
<evidence type="ECO:0000256" key="2">
    <source>
        <dbReference type="ARBA" id="ARBA00022679"/>
    </source>
</evidence>
<keyword evidence="1 5" id="KW-0489">Methyltransferase</keyword>
<name>A0A450VDV7_9GAMM</name>
<reference evidence="5" key="1">
    <citation type="submission" date="2019-02" db="EMBL/GenBank/DDBJ databases">
        <authorList>
            <person name="Gruber-Vodicka R. H."/>
            <person name="Seah K. B. B."/>
        </authorList>
    </citation>
    <scope>NUCLEOTIDE SEQUENCE</scope>
    <source>
        <strain evidence="7">BECK_SA2B12</strain>
        <strain evidence="6">BECK_SA2B15</strain>
        <strain evidence="5">BECK_SA2B20</strain>
    </source>
</reference>
<keyword evidence="2 5" id="KW-0808">Transferase</keyword>
<sequence>MSNYKNMAYYYDVIMTSGYYDYPNIARNILAYHKEGSILEIGCGTGLILEKLAKQKNIKEISGVDLTKEMIEIAAKRLENFNDVSLFHKNIIELCLDKKYDTSFSYGGVWYFVSDKESVFLVSHIPSHGDNEKGIKQLSECISSRGRLLLGIQGAHHDYEKTISNGMIYSQNIISRERGFTKNYYLSDKGETIMSQTVDYRTYSFDDAIELLANHGLKLQSTKGIKEDLFMEFKKS</sequence>
<keyword evidence="3" id="KW-0949">S-adenosyl-L-methionine</keyword>
<dbReference type="PANTHER" id="PTHR43464:SF19">
    <property type="entry name" value="UBIQUINONE BIOSYNTHESIS O-METHYLTRANSFERASE, MITOCHONDRIAL"/>
    <property type="match status" value="1"/>
</dbReference>
<dbReference type="GO" id="GO:0008168">
    <property type="term" value="F:methyltransferase activity"/>
    <property type="evidence" value="ECO:0007669"/>
    <property type="project" value="UniProtKB-KW"/>
</dbReference>
<evidence type="ECO:0000259" key="4">
    <source>
        <dbReference type="Pfam" id="PF13649"/>
    </source>
</evidence>
<evidence type="ECO:0000313" key="5">
    <source>
        <dbReference type="EMBL" id="VFK02983.1"/>
    </source>
</evidence>
<evidence type="ECO:0000256" key="1">
    <source>
        <dbReference type="ARBA" id="ARBA00022603"/>
    </source>
</evidence>
<dbReference type="Pfam" id="PF13649">
    <property type="entry name" value="Methyltransf_25"/>
    <property type="match status" value="1"/>
</dbReference>
<protein>
    <submittedName>
        <fullName evidence="5">Methyltransferase domain-containing protein</fullName>
    </submittedName>
</protein>
<dbReference type="CDD" id="cd02440">
    <property type="entry name" value="AdoMet_MTases"/>
    <property type="match status" value="1"/>
</dbReference>
<dbReference type="AlphaFoldDB" id="A0A450VDV7"/>
<dbReference type="InterPro" id="IPR041698">
    <property type="entry name" value="Methyltransf_25"/>
</dbReference>
<proteinExistence type="predicted"/>
<evidence type="ECO:0000313" key="6">
    <source>
        <dbReference type="EMBL" id="VFK03296.1"/>
    </source>
</evidence>
<organism evidence="5">
    <name type="scientific">Candidatus Kentrum eta</name>
    <dbReference type="NCBI Taxonomy" id="2126337"/>
    <lineage>
        <taxon>Bacteria</taxon>
        <taxon>Pseudomonadati</taxon>
        <taxon>Pseudomonadota</taxon>
        <taxon>Gammaproteobacteria</taxon>
        <taxon>Candidatus Kentrum</taxon>
    </lineage>
</organism>
<feature type="domain" description="Methyltransferase" evidence="4">
    <location>
        <begin position="38"/>
        <end position="117"/>
    </location>
</feature>
<evidence type="ECO:0000313" key="7">
    <source>
        <dbReference type="EMBL" id="VFK05934.1"/>
    </source>
</evidence>
<evidence type="ECO:0000256" key="3">
    <source>
        <dbReference type="ARBA" id="ARBA00022691"/>
    </source>
</evidence>
<dbReference type="Gene3D" id="3.40.50.150">
    <property type="entry name" value="Vaccinia Virus protein VP39"/>
    <property type="match status" value="1"/>
</dbReference>
<dbReference type="GO" id="GO:0032259">
    <property type="term" value="P:methylation"/>
    <property type="evidence" value="ECO:0007669"/>
    <property type="project" value="UniProtKB-KW"/>
</dbReference>
<gene>
    <name evidence="6" type="ORF">BECKH772A_GA0070896_103162</name>
    <name evidence="5" type="ORF">BECKH772B_GA0070898_103192</name>
    <name evidence="7" type="ORF">BECKH772C_GA0070978_103142</name>
</gene>
<dbReference type="InterPro" id="IPR029063">
    <property type="entry name" value="SAM-dependent_MTases_sf"/>
</dbReference>
<accession>A0A450VDV7</accession>
<dbReference type="EMBL" id="CAADFG010000316">
    <property type="protein sequence ID" value="VFK03296.1"/>
    <property type="molecule type" value="Genomic_DNA"/>
</dbReference>
<dbReference type="SUPFAM" id="SSF53335">
    <property type="entry name" value="S-adenosyl-L-methionine-dependent methyltransferases"/>
    <property type="match status" value="1"/>
</dbReference>
<dbReference type="PANTHER" id="PTHR43464">
    <property type="entry name" value="METHYLTRANSFERASE"/>
    <property type="match status" value="1"/>
</dbReference>
<dbReference type="EMBL" id="CAADFJ010000314">
    <property type="protein sequence ID" value="VFK05934.1"/>
    <property type="molecule type" value="Genomic_DNA"/>
</dbReference>